<dbReference type="AlphaFoldDB" id="A0A803P9D3"/>
<name>A0A803P9D3_CANSA</name>
<dbReference type="EMBL" id="UZAU01000261">
    <property type="status" value="NOT_ANNOTATED_CDS"/>
    <property type="molecule type" value="Genomic_DNA"/>
</dbReference>
<reference evidence="3" key="2">
    <citation type="submission" date="2021-03" db="UniProtKB">
        <authorList>
            <consortium name="EnsemblPlants"/>
        </authorList>
    </citation>
    <scope>IDENTIFICATION</scope>
</reference>
<reference evidence="3" key="1">
    <citation type="submission" date="2018-11" db="EMBL/GenBank/DDBJ databases">
        <authorList>
            <person name="Grassa J C."/>
        </authorList>
    </citation>
    <scope>NUCLEOTIDE SEQUENCE [LARGE SCALE GENOMIC DNA]</scope>
</reference>
<dbReference type="EnsemblPlants" id="evm.model.03.523">
    <property type="protein sequence ID" value="cds.evm.model.03.523"/>
    <property type="gene ID" value="evm.TU.03.523"/>
</dbReference>
<feature type="region of interest" description="Disordered" evidence="2">
    <location>
        <begin position="60"/>
        <end position="98"/>
    </location>
</feature>
<evidence type="ECO:0000256" key="1">
    <source>
        <dbReference type="SAM" id="Coils"/>
    </source>
</evidence>
<accession>A0A803P9D3</accession>
<feature type="compositionally biased region" description="Basic and acidic residues" evidence="2">
    <location>
        <begin position="74"/>
        <end position="83"/>
    </location>
</feature>
<dbReference type="Proteomes" id="UP000596661">
    <property type="component" value="Chromosome 3"/>
</dbReference>
<dbReference type="Gramene" id="evm.model.03.523">
    <property type="protein sequence ID" value="cds.evm.model.03.523"/>
    <property type="gene ID" value="evm.TU.03.523"/>
</dbReference>
<organism evidence="3 4">
    <name type="scientific">Cannabis sativa</name>
    <name type="common">Hemp</name>
    <name type="synonym">Marijuana</name>
    <dbReference type="NCBI Taxonomy" id="3483"/>
    <lineage>
        <taxon>Eukaryota</taxon>
        <taxon>Viridiplantae</taxon>
        <taxon>Streptophyta</taxon>
        <taxon>Embryophyta</taxon>
        <taxon>Tracheophyta</taxon>
        <taxon>Spermatophyta</taxon>
        <taxon>Magnoliopsida</taxon>
        <taxon>eudicotyledons</taxon>
        <taxon>Gunneridae</taxon>
        <taxon>Pentapetalae</taxon>
        <taxon>rosids</taxon>
        <taxon>fabids</taxon>
        <taxon>Rosales</taxon>
        <taxon>Cannabaceae</taxon>
        <taxon>Cannabis</taxon>
    </lineage>
</organism>
<protein>
    <submittedName>
        <fullName evidence="3">Uncharacterized protein</fullName>
    </submittedName>
</protein>
<sequence>MCTEDHLGTQKGVEILSSFRLDVYSLSRHCSYLAQRSSMFTVVGKPVATFIVTIAKHTNNARPASEEENTAGDAEVHEKEDQGKVCPVTPPEAEGDEEGAAQALQFGGFNKEGKPMSEAGEVLEVSEDYVTKEYTEVILLRRRRLLRLVGHSYEARCYVTLPSKVIKYLFALFILSASQGWGEPSPDDTNWLFDLKSSPKQNRSGYLYFSHFKEKLLTSTTDTEALKKRSGDSFAQTPLPKRPKGNKVNDHLVGADEMFVELLMGGLLKEETRMDYTYSRTKSSALKNITTTTNLQTEVDLAKKEVEEVRVELDEDKSTLEEDIKSRQAKEEALLNKVESLESAALLCPAAWLPQIPSCTSDMSCATSSFVTHLSNGTEKPLSYIPPSSMMYRAALLIVLRALFLSFGSSLVLSPAMRASHSTLLLEAFNLNLTTPFKRCPPGVTRAIPAPKSLSLANPSTCNFQVVRSSVFSTKGSCTGPGFSLMLLSSFGVHSTTKSAKACLLTAVRD</sequence>
<keyword evidence="4" id="KW-1185">Reference proteome</keyword>
<feature type="region of interest" description="Disordered" evidence="2">
    <location>
        <begin position="223"/>
        <end position="248"/>
    </location>
</feature>
<feature type="coiled-coil region" evidence="1">
    <location>
        <begin position="292"/>
        <end position="323"/>
    </location>
</feature>
<evidence type="ECO:0000313" key="4">
    <source>
        <dbReference type="Proteomes" id="UP000596661"/>
    </source>
</evidence>
<proteinExistence type="predicted"/>
<evidence type="ECO:0000256" key="2">
    <source>
        <dbReference type="SAM" id="MobiDB-lite"/>
    </source>
</evidence>
<keyword evidence="1" id="KW-0175">Coiled coil</keyword>
<evidence type="ECO:0000313" key="3">
    <source>
        <dbReference type="EnsemblPlants" id="cds.evm.model.03.523"/>
    </source>
</evidence>